<accession>A0ACB8QX30</accession>
<keyword evidence="2" id="KW-1185">Reference proteome</keyword>
<dbReference type="EMBL" id="MU273475">
    <property type="protein sequence ID" value="KAI0036090.1"/>
    <property type="molecule type" value="Genomic_DNA"/>
</dbReference>
<proteinExistence type="predicted"/>
<gene>
    <name evidence="1" type="ORF">K488DRAFT_41868</name>
</gene>
<name>A0ACB8QX30_9AGAM</name>
<sequence>MDSVDAEDILSDALEFIGGGKADFEENLSYGPITVTTAPKEGKANTLLADHIFSPALLLAERIERGLFPVSGRSMIELGAGAALPSLVAAIQQRPPSLVVATDYPDELILSNLRCNIAQNSVHVSSACTLHVQGYEWGLDVASLLQPPLLPPDGYDIVVLSDLLHFDQSHGVLLHSLLALLSRTPTARAYVGAGIYTRASHYRSFLRKAESAGLMWLESGEGEDGRETDTTWRGGLPIRGVDTGGLGERKGMCRWWIAGWAPQSLT</sequence>
<comment type="caution">
    <text evidence="1">The sequence shown here is derived from an EMBL/GenBank/DDBJ whole genome shotgun (WGS) entry which is preliminary data.</text>
</comment>
<reference evidence="1" key="2">
    <citation type="journal article" date="2022" name="New Phytol.">
        <title>Evolutionary transition to the ectomycorrhizal habit in the genomes of a hyperdiverse lineage of mushroom-forming fungi.</title>
        <authorList>
            <person name="Looney B."/>
            <person name="Miyauchi S."/>
            <person name="Morin E."/>
            <person name="Drula E."/>
            <person name="Courty P.E."/>
            <person name="Kohler A."/>
            <person name="Kuo A."/>
            <person name="LaButti K."/>
            <person name="Pangilinan J."/>
            <person name="Lipzen A."/>
            <person name="Riley R."/>
            <person name="Andreopoulos W."/>
            <person name="He G."/>
            <person name="Johnson J."/>
            <person name="Nolan M."/>
            <person name="Tritt A."/>
            <person name="Barry K.W."/>
            <person name="Grigoriev I.V."/>
            <person name="Nagy L.G."/>
            <person name="Hibbett D."/>
            <person name="Henrissat B."/>
            <person name="Matheny P.B."/>
            <person name="Labbe J."/>
            <person name="Martin F.M."/>
        </authorList>
    </citation>
    <scope>NUCLEOTIDE SEQUENCE</scope>
    <source>
        <strain evidence="1">EC-137</strain>
    </source>
</reference>
<evidence type="ECO:0000313" key="2">
    <source>
        <dbReference type="Proteomes" id="UP000814128"/>
    </source>
</evidence>
<organism evidence="1 2">
    <name type="scientific">Vararia minispora EC-137</name>
    <dbReference type="NCBI Taxonomy" id="1314806"/>
    <lineage>
        <taxon>Eukaryota</taxon>
        <taxon>Fungi</taxon>
        <taxon>Dikarya</taxon>
        <taxon>Basidiomycota</taxon>
        <taxon>Agaricomycotina</taxon>
        <taxon>Agaricomycetes</taxon>
        <taxon>Russulales</taxon>
        <taxon>Lachnocladiaceae</taxon>
        <taxon>Vararia</taxon>
    </lineage>
</organism>
<evidence type="ECO:0000313" key="1">
    <source>
        <dbReference type="EMBL" id="KAI0036090.1"/>
    </source>
</evidence>
<dbReference type="Proteomes" id="UP000814128">
    <property type="component" value="Unassembled WGS sequence"/>
</dbReference>
<reference evidence="1" key="1">
    <citation type="submission" date="2021-02" db="EMBL/GenBank/DDBJ databases">
        <authorList>
            <consortium name="DOE Joint Genome Institute"/>
            <person name="Ahrendt S."/>
            <person name="Looney B.P."/>
            <person name="Miyauchi S."/>
            <person name="Morin E."/>
            <person name="Drula E."/>
            <person name="Courty P.E."/>
            <person name="Chicoki N."/>
            <person name="Fauchery L."/>
            <person name="Kohler A."/>
            <person name="Kuo A."/>
            <person name="Labutti K."/>
            <person name="Pangilinan J."/>
            <person name="Lipzen A."/>
            <person name="Riley R."/>
            <person name="Andreopoulos W."/>
            <person name="He G."/>
            <person name="Johnson J."/>
            <person name="Barry K.W."/>
            <person name="Grigoriev I.V."/>
            <person name="Nagy L."/>
            <person name="Hibbett D."/>
            <person name="Henrissat B."/>
            <person name="Matheny P.B."/>
            <person name="Labbe J."/>
            <person name="Martin F."/>
        </authorList>
    </citation>
    <scope>NUCLEOTIDE SEQUENCE</scope>
    <source>
        <strain evidence="1">EC-137</strain>
    </source>
</reference>
<protein>
    <submittedName>
        <fullName evidence="1">Uncharacterized protein</fullName>
    </submittedName>
</protein>